<name>A0ABU1UX64_9GAMM</name>
<dbReference type="RefSeq" id="WP_310071377.1">
    <property type="nucleotide sequence ID" value="NZ_JAVDVX010000003.1"/>
</dbReference>
<accession>A0ABU1UX64</accession>
<protein>
    <submittedName>
        <fullName evidence="1">Uncharacterized protein</fullName>
    </submittedName>
</protein>
<proteinExistence type="predicted"/>
<sequence length="348" mass="40484">MDQLAFKFPDYTILILDQLRQADWFAHCLQVDTEDDIYNPALYLYHNHINGIAYHLIFDLNIYQYVLSAYKKTDKKQIHRDAIALMVFCKFTDILVDPTFAIYEKINYQNDFSDEILEDLILFRQLDNADMDQLAQFALGHTDLIALPGPPETDKGQLRHELTKYHRLKKWDTLYLIVLKITCLCHCDSAPTHQKVQKLLDWCHQYFLFSLAATSFAISLFAASSSLMKYKPAAPQQDRKKALMNMTWDLFYVDKFFEKWVAKDGAVESIYATNDGPLKEVLYRAISLQLQPDASQFADDLPDKLIKVIAAISERMVDEKGRNLRKGMDFKTYRDALISELEIVLHVR</sequence>
<gene>
    <name evidence="1" type="ORF">J2X05_001773</name>
</gene>
<keyword evidence="2" id="KW-1185">Reference proteome</keyword>
<reference evidence="1 2" key="1">
    <citation type="submission" date="2023-07" db="EMBL/GenBank/DDBJ databases">
        <title>Sorghum-associated microbial communities from plants grown in Nebraska, USA.</title>
        <authorList>
            <person name="Schachtman D."/>
        </authorList>
    </citation>
    <scope>NUCLEOTIDE SEQUENCE [LARGE SCALE GENOMIC DNA]</scope>
    <source>
        <strain evidence="1 2">BE190</strain>
    </source>
</reference>
<evidence type="ECO:0000313" key="2">
    <source>
        <dbReference type="Proteomes" id="UP001253595"/>
    </source>
</evidence>
<organism evidence="1 2">
    <name type="scientific">Cellvibrio fibrivorans</name>
    <dbReference type="NCBI Taxonomy" id="126350"/>
    <lineage>
        <taxon>Bacteria</taxon>
        <taxon>Pseudomonadati</taxon>
        <taxon>Pseudomonadota</taxon>
        <taxon>Gammaproteobacteria</taxon>
        <taxon>Cellvibrionales</taxon>
        <taxon>Cellvibrionaceae</taxon>
        <taxon>Cellvibrio</taxon>
    </lineage>
</organism>
<comment type="caution">
    <text evidence="1">The sequence shown here is derived from an EMBL/GenBank/DDBJ whole genome shotgun (WGS) entry which is preliminary data.</text>
</comment>
<dbReference type="EMBL" id="JAVDVX010000003">
    <property type="protein sequence ID" value="MDR7089751.1"/>
    <property type="molecule type" value="Genomic_DNA"/>
</dbReference>
<dbReference type="Proteomes" id="UP001253595">
    <property type="component" value="Unassembled WGS sequence"/>
</dbReference>
<evidence type="ECO:0000313" key="1">
    <source>
        <dbReference type="EMBL" id="MDR7089751.1"/>
    </source>
</evidence>